<sequence length="93" mass="11238">MKYTWEFNKKAFKQFKKELDKPVQRRIIEWLDSHIEGSNNPRIWGKALEGNYQTLWRYRIGSYRIIADIKDDVFTVVVVKAGKRNDVYKQKSR</sequence>
<evidence type="ECO:0000313" key="3">
    <source>
        <dbReference type="EMBL" id="QIA88542.1"/>
    </source>
</evidence>
<dbReference type="Proteomes" id="UP000464749">
    <property type="component" value="Plasmid unnamed1"/>
</dbReference>
<dbReference type="PANTHER" id="PTHR35601:SF1">
    <property type="entry name" value="TOXIN RELE"/>
    <property type="match status" value="1"/>
</dbReference>
<dbReference type="InterPro" id="IPR007712">
    <property type="entry name" value="RelE/ParE_toxin"/>
</dbReference>
<evidence type="ECO:0000313" key="4">
    <source>
        <dbReference type="Proteomes" id="UP000464749"/>
    </source>
</evidence>
<reference evidence="3 4" key="1">
    <citation type="submission" date="2019-06" db="EMBL/GenBank/DDBJ databases">
        <title>Whole genome sequencing of Lactobacillus johnsonii strain G2A.</title>
        <authorList>
            <person name="Conlan S."/>
            <person name="Thomas P.J."/>
            <person name="Mullikin J."/>
            <person name="Singer J."/>
            <person name="Weaver C."/>
            <person name="Segre J.A."/>
        </authorList>
    </citation>
    <scope>NUCLEOTIDE SEQUENCE [LARGE SCALE GENOMIC DNA]</scope>
    <source>
        <strain evidence="3 4">G2A</strain>
        <plasmid evidence="3 4">unnamed1</plasmid>
    </source>
</reference>
<geneLocation type="plasmid" evidence="3 4">
    <name>unnamed1</name>
</geneLocation>
<dbReference type="Gene3D" id="3.30.2310.20">
    <property type="entry name" value="RelE-like"/>
    <property type="match status" value="1"/>
</dbReference>
<evidence type="ECO:0000256" key="1">
    <source>
        <dbReference type="ARBA" id="ARBA00006226"/>
    </source>
</evidence>
<name>A0A9X7TEK0_LACJH</name>
<keyword evidence="3" id="KW-0614">Plasmid</keyword>
<accession>A0A9X7TEK0</accession>
<proteinExistence type="inferred from homology"/>
<keyword evidence="2" id="KW-1277">Toxin-antitoxin system</keyword>
<protein>
    <submittedName>
        <fullName evidence="3">Type II toxin-antitoxin system RelE/ParE family toxin</fullName>
    </submittedName>
</protein>
<gene>
    <name evidence="3" type="ORF">FEE39_09880</name>
</gene>
<dbReference type="InterPro" id="IPR035093">
    <property type="entry name" value="RelE/ParE_toxin_dom_sf"/>
</dbReference>
<dbReference type="SUPFAM" id="SSF143011">
    <property type="entry name" value="RelE-like"/>
    <property type="match status" value="1"/>
</dbReference>
<comment type="similarity">
    <text evidence="1">Belongs to the RelE toxin family.</text>
</comment>
<dbReference type="RefSeq" id="WP_163588922.1">
    <property type="nucleotide sequence ID" value="NZ_CP040855.1"/>
</dbReference>
<organism evidence="3 4">
    <name type="scientific">Lactobacillus johnsonii</name>
    <dbReference type="NCBI Taxonomy" id="33959"/>
    <lineage>
        <taxon>Bacteria</taxon>
        <taxon>Bacillati</taxon>
        <taxon>Bacillota</taxon>
        <taxon>Bacilli</taxon>
        <taxon>Lactobacillales</taxon>
        <taxon>Lactobacillaceae</taxon>
        <taxon>Lactobacillus</taxon>
    </lineage>
</organism>
<dbReference type="Pfam" id="PF05016">
    <property type="entry name" value="ParE_toxin"/>
    <property type="match status" value="1"/>
</dbReference>
<evidence type="ECO:0000256" key="2">
    <source>
        <dbReference type="ARBA" id="ARBA00022649"/>
    </source>
</evidence>
<dbReference type="EMBL" id="CP040855">
    <property type="protein sequence ID" value="QIA88542.1"/>
    <property type="molecule type" value="Genomic_DNA"/>
</dbReference>
<dbReference type="PANTHER" id="PTHR35601">
    <property type="entry name" value="TOXIN RELE"/>
    <property type="match status" value="1"/>
</dbReference>
<dbReference type="AlphaFoldDB" id="A0A9X7TEK0"/>